<name>A0A849SHL5_UNCEI</name>
<dbReference type="NCBIfam" id="TIGR04183">
    <property type="entry name" value="Por_Secre_tail"/>
    <property type="match status" value="1"/>
</dbReference>
<organism evidence="2 3">
    <name type="scientific">Eiseniibacteriota bacterium</name>
    <dbReference type="NCBI Taxonomy" id="2212470"/>
    <lineage>
        <taxon>Bacteria</taxon>
        <taxon>Candidatus Eiseniibacteriota</taxon>
    </lineage>
</organism>
<evidence type="ECO:0000313" key="2">
    <source>
        <dbReference type="EMBL" id="NOT33053.1"/>
    </source>
</evidence>
<evidence type="ECO:0000313" key="3">
    <source>
        <dbReference type="Proteomes" id="UP000580839"/>
    </source>
</evidence>
<evidence type="ECO:0000256" key="1">
    <source>
        <dbReference type="SAM" id="SignalP"/>
    </source>
</evidence>
<dbReference type="AlphaFoldDB" id="A0A849SHL5"/>
<sequence length="902" mass="95967">MNMRSPALTLALALVLSGAPALAHARPTLRRAPAAAAAAAAEAEGPSKAARRSFASPHETSGFCASDPDALGGVIEAHASRPEFRALPTHFSTDVGEIAVLEDDGSFFYTFDNGANKVDLMAVSRAFYRTHGDDYDILALFLASGVSDWLGSPTAFAASFVIRNDIGGIGLSNFDEGDAFGSPSRLGAILSMNGLHQYPSDPFTDVPGSAEMHSLDALGHEMAHRWLSYVYVDSAGHSVRSLLGRGRAHWNFFFDSDASIMEGCDWVTLPPDSFRTTSVSQKFGRMDQYLMGLRPGSSVGPFLKVNSPTDPQPPGTYGPAAIPIPGFGCRGVGTLYTVDDIANAEGPRVPDPSVAPHQFRMAIALVIPNGAPASPADLAKLEAIRAPFPAWFQGATEGLGTCDVTLDSRAGAVRIAHTPLSDTENGVTPRAVRAFVGIEAGGIPIAVDPGSVRFNHRTVGGGPFNPVPMSLESPDTFSVSLAFPPGSYEYFLSASSDSVGITATDPSTAPLQLHTFRVGPDVTPPSVVHVPVPTQAAFRLPQRLLARVSDNLALAEVRVEFTLNGGPLQSVAAGSVGRDSFATSLGGGLVLGDRLAYRFVARDASLAANLGFSNPGFDTLHVTRDGIEQWENGTVGFYHIPAIYSYRDAWHPRIEPFDLSRGSVMHCGEPSGEAYAPHLDAALYTPSLAAIPPQARLEITHRYDLEDAGPGFAWDPALAEYSTDGSNWLPLTPVGGYTNQLYSKVSTVLSGRPCWGGNSGGWRTDVFHLATLAPGPLTVRFRMVTDTFFGREGWSIDRVSFVWADGVTDVPLSSDAPQVSIAPNPARDRVTLAFESPRRDQVSWELFDLAGRRVATLWRGVIAAGPARLEANVPRSLGAGLYFARVSSGGRVLRSDRVAIVR</sequence>
<reference evidence="2 3" key="1">
    <citation type="submission" date="2020-04" db="EMBL/GenBank/DDBJ databases">
        <title>Metagenomic profiling of ammonia- and methane-oxidizing microorganisms in a Dutch drinking water treatment plant.</title>
        <authorList>
            <person name="Poghosyan L."/>
            <person name="Leucker S."/>
        </authorList>
    </citation>
    <scope>NUCLEOTIDE SEQUENCE [LARGE SCALE GENOMIC DNA]</scope>
    <source>
        <strain evidence="2">S-RSF-IL-03</strain>
    </source>
</reference>
<dbReference type="EMBL" id="JABFRW010000026">
    <property type="protein sequence ID" value="NOT33053.1"/>
    <property type="molecule type" value="Genomic_DNA"/>
</dbReference>
<feature type="signal peptide" evidence="1">
    <location>
        <begin position="1"/>
        <end position="25"/>
    </location>
</feature>
<dbReference type="InterPro" id="IPR026444">
    <property type="entry name" value="Secre_tail"/>
</dbReference>
<gene>
    <name evidence="2" type="ORF">HOP12_02670</name>
</gene>
<accession>A0A849SHL5</accession>
<dbReference type="Proteomes" id="UP000580839">
    <property type="component" value="Unassembled WGS sequence"/>
</dbReference>
<comment type="caution">
    <text evidence="2">The sequence shown here is derived from an EMBL/GenBank/DDBJ whole genome shotgun (WGS) entry which is preliminary data.</text>
</comment>
<keyword evidence="1" id="KW-0732">Signal</keyword>
<feature type="chain" id="PRO_5032818049" evidence="1">
    <location>
        <begin position="26"/>
        <end position="902"/>
    </location>
</feature>
<protein>
    <submittedName>
        <fullName evidence="2">T9SS type A sorting domain-containing protein</fullName>
    </submittedName>
</protein>
<proteinExistence type="predicted"/>